<evidence type="ECO:0000313" key="1">
    <source>
        <dbReference type="EMBL" id="SNB70355.1"/>
    </source>
</evidence>
<dbReference type="InterPro" id="IPR036514">
    <property type="entry name" value="SGNH_hydro_sf"/>
</dbReference>
<dbReference type="SUPFAM" id="SSF52266">
    <property type="entry name" value="SGNH hydrolase"/>
    <property type="match status" value="1"/>
</dbReference>
<dbReference type="AlphaFoldDB" id="A0A212RDH2"/>
<organism evidence="1 2">
    <name type="scientific">Arboricoccus pini</name>
    <dbReference type="NCBI Taxonomy" id="1963835"/>
    <lineage>
        <taxon>Bacteria</taxon>
        <taxon>Pseudomonadati</taxon>
        <taxon>Pseudomonadota</taxon>
        <taxon>Alphaproteobacteria</taxon>
        <taxon>Geminicoccales</taxon>
        <taxon>Geminicoccaceae</taxon>
        <taxon>Arboricoccus</taxon>
    </lineage>
</organism>
<protein>
    <submittedName>
        <fullName evidence="1">Uncharacterized protein</fullName>
    </submittedName>
</protein>
<evidence type="ECO:0000313" key="2">
    <source>
        <dbReference type="Proteomes" id="UP000197065"/>
    </source>
</evidence>
<dbReference type="Gene3D" id="3.40.50.1110">
    <property type="entry name" value="SGNH hydrolase"/>
    <property type="match status" value="1"/>
</dbReference>
<name>A0A212RDH2_9PROT</name>
<dbReference type="Proteomes" id="UP000197065">
    <property type="component" value="Unassembled WGS sequence"/>
</dbReference>
<sequence>MIVAIGFSSREGIGATTAANTHTIYLDTILPQSFKGVQLLIKDIGGQTAADILKRFTKDLLVATSDLVIRLATISDASQNKEPKEV</sequence>
<proteinExistence type="predicted"/>
<dbReference type="RefSeq" id="WP_088561739.1">
    <property type="nucleotide sequence ID" value="NZ_FYEH01000007.1"/>
</dbReference>
<keyword evidence="2" id="KW-1185">Reference proteome</keyword>
<dbReference type="GO" id="GO:0016788">
    <property type="term" value="F:hydrolase activity, acting on ester bonds"/>
    <property type="evidence" value="ECO:0007669"/>
    <property type="project" value="UniProtKB-ARBA"/>
</dbReference>
<dbReference type="OrthoDB" id="7203637at2"/>
<dbReference type="EMBL" id="FYEH01000007">
    <property type="protein sequence ID" value="SNB70355.1"/>
    <property type="molecule type" value="Genomic_DNA"/>
</dbReference>
<gene>
    <name evidence="1" type="ORF">SAMN07250955_107177</name>
</gene>
<reference evidence="1 2" key="1">
    <citation type="submission" date="2017-06" db="EMBL/GenBank/DDBJ databases">
        <authorList>
            <person name="Kim H.J."/>
            <person name="Triplett B.A."/>
        </authorList>
    </citation>
    <scope>NUCLEOTIDE SEQUENCE [LARGE SCALE GENOMIC DNA]</scope>
    <source>
        <strain evidence="1 2">B29T1</strain>
    </source>
</reference>
<accession>A0A212RDH2</accession>